<reference evidence="2" key="1">
    <citation type="submission" date="2021-10" db="EMBL/GenBank/DDBJ databases">
        <title>The complete genome sequence of Leeia sp. TBRC 13508.</title>
        <authorList>
            <person name="Charoenyingcharoen P."/>
            <person name="Yukphan P."/>
        </authorList>
    </citation>
    <scope>NUCLEOTIDE SEQUENCE</scope>
    <source>
        <strain evidence="2">TBRC 13508</strain>
    </source>
</reference>
<evidence type="ECO:0000313" key="3">
    <source>
        <dbReference type="Proteomes" id="UP001165395"/>
    </source>
</evidence>
<dbReference type="RefSeq" id="WP_227181092.1">
    <property type="nucleotide sequence ID" value="NZ_JAJBZT010000006.1"/>
</dbReference>
<evidence type="ECO:0000256" key="1">
    <source>
        <dbReference type="SAM" id="MobiDB-lite"/>
    </source>
</evidence>
<keyword evidence="3" id="KW-1185">Reference proteome</keyword>
<dbReference type="Proteomes" id="UP001165395">
    <property type="component" value="Unassembled WGS sequence"/>
</dbReference>
<sequence>MAKRANDVSVVGNEGADQSLGQGSEAVVAAEPVGQESAGLLDVGAGGVTPVDSDLHLIDLDAVPKRVPVIVVGSWGIYTDGEIAGFEPERAASLIKQGKAKPFEG</sequence>
<gene>
    <name evidence="2" type="ORF">LIN78_12070</name>
</gene>
<proteinExistence type="predicted"/>
<accession>A0ABS8D7Y3</accession>
<feature type="region of interest" description="Disordered" evidence="1">
    <location>
        <begin position="1"/>
        <end position="26"/>
    </location>
</feature>
<organism evidence="2 3">
    <name type="scientific">Leeia speluncae</name>
    <dbReference type="NCBI Taxonomy" id="2884804"/>
    <lineage>
        <taxon>Bacteria</taxon>
        <taxon>Pseudomonadati</taxon>
        <taxon>Pseudomonadota</taxon>
        <taxon>Betaproteobacteria</taxon>
        <taxon>Neisseriales</taxon>
        <taxon>Leeiaceae</taxon>
        <taxon>Leeia</taxon>
    </lineage>
</organism>
<dbReference type="EMBL" id="JAJBZT010000006">
    <property type="protein sequence ID" value="MCB6184281.1"/>
    <property type="molecule type" value="Genomic_DNA"/>
</dbReference>
<name>A0ABS8D7Y3_9NEIS</name>
<comment type="caution">
    <text evidence="2">The sequence shown here is derived from an EMBL/GenBank/DDBJ whole genome shotgun (WGS) entry which is preliminary data.</text>
</comment>
<evidence type="ECO:0000313" key="2">
    <source>
        <dbReference type="EMBL" id="MCB6184281.1"/>
    </source>
</evidence>
<protein>
    <submittedName>
        <fullName evidence="2">Uncharacterized protein</fullName>
    </submittedName>
</protein>